<sequence>MLGQYNEATILSRQIIASDPRYSKSICSNLFLILGTQAQFIKIKTFFLSLQFFQKYNETILWADKALQVDRSQCNSQCAKVTYIFQCELRSLKKLIKELKRIQQSLKINSNHFDSLIVKGKGKDLKVTTRSESFEQAIKFIKDFIQLLILIIKILRLKNYFISNDQIEVQKHQGQNENRILFKCFLFFQIILIRFNAQCQIHLKYYYQIPNKKNLLCIKNKKRCAIQNSAITLQHVYDIYYDKILKIFNLDHDLKIN</sequence>
<evidence type="ECO:0000313" key="1">
    <source>
        <dbReference type="EMBL" id="CAD8215173.1"/>
    </source>
</evidence>
<proteinExistence type="predicted"/>
<reference evidence="1" key="1">
    <citation type="submission" date="2021-01" db="EMBL/GenBank/DDBJ databases">
        <authorList>
            <consortium name="Genoscope - CEA"/>
            <person name="William W."/>
        </authorList>
    </citation>
    <scope>NUCLEOTIDE SEQUENCE</scope>
</reference>
<dbReference type="EMBL" id="CAJJDP010000215">
    <property type="protein sequence ID" value="CAD8215173.1"/>
    <property type="molecule type" value="Genomic_DNA"/>
</dbReference>
<keyword evidence="2" id="KW-1185">Reference proteome</keyword>
<name>A0A8S1YN17_PAROT</name>
<dbReference type="OrthoDB" id="245563at2759"/>
<dbReference type="Proteomes" id="UP000683925">
    <property type="component" value="Unassembled WGS sequence"/>
</dbReference>
<protein>
    <submittedName>
        <fullName evidence="1">Uncharacterized protein</fullName>
    </submittedName>
</protein>
<comment type="caution">
    <text evidence="1">The sequence shown here is derived from an EMBL/GenBank/DDBJ whole genome shotgun (WGS) entry which is preliminary data.</text>
</comment>
<accession>A0A8S1YN17</accession>
<gene>
    <name evidence="1" type="ORF">POCTA_138.1.T2110008</name>
</gene>
<evidence type="ECO:0000313" key="2">
    <source>
        <dbReference type="Proteomes" id="UP000683925"/>
    </source>
</evidence>
<dbReference type="AlphaFoldDB" id="A0A8S1YN17"/>
<organism evidence="1 2">
    <name type="scientific">Paramecium octaurelia</name>
    <dbReference type="NCBI Taxonomy" id="43137"/>
    <lineage>
        <taxon>Eukaryota</taxon>
        <taxon>Sar</taxon>
        <taxon>Alveolata</taxon>
        <taxon>Ciliophora</taxon>
        <taxon>Intramacronucleata</taxon>
        <taxon>Oligohymenophorea</taxon>
        <taxon>Peniculida</taxon>
        <taxon>Parameciidae</taxon>
        <taxon>Paramecium</taxon>
    </lineage>
</organism>